<dbReference type="PANTHER" id="PTHR46599:SF3">
    <property type="entry name" value="PIGGYBAC TRANSPOSABLE ELEMENT-DERIVED PROTEIN 4"/>
    <property type="match status" value="1"/>
</dbReference>
<gene>
    <name evidence="1" type="ORF">ACAOBT_LOCUS6835</name>
</gene>
<evidence type="ECO:0000313" key="2">
    <source>
        <dbReference type="Proteomes" id="UP001152888"/>
    </source>
</evidence>
<dbReference type="OrthoDB" id="118105at2759"/>
<keyword evidence="2" id="KW-1185">Reference proteome</keyword>
<evidence type="ECO:0000313" key="1">
    <source>
        <dbReference type="EMBL" id="CAH1966426.1"/>
    </source>
</evidence>
<proteinExistence type="predicted"/>
<comment type="caution">
    <text evidence="1">The sequence shown here is derived from an EMBL/GenBank/DDBJ whole genome shotgun (WGS) entry which is preliminary data.</text>
</comment>
<evidence type="ECO:0008006" key="3">
    <source>
        <dbReference type="Google" id="ProtNLM"/>
    </source>
</evidence>
<accession>A0A9P0P4D7</accession>
<dbReference type="Proteomes" id="UP001152888">
    <property type="component" value="Unassembled WGS sequence"/>
</dbReference>
<dbReference type="EMBL" id="CAKOFQ010006733">
    <property type="protein sequence ID" value="CAH1966426.1"/>
    <property type="molecule type" value="Genomic_DNA"/>
</dbReference>
<sequence>MNMGFVDKLDQLKSNFGLDRRSHKCWHRIFFHFIEICVVNSYILYKLNGQQISHKDFRRAVVDGLVAEKLVDLKTTRDSSPLCIKKHKPTVSSEIRLESSAHQPERSTRRRCAVCSTKQMKIRAERSCSVCKVPLCLSKSRTCFQQYHQKLKSNYY</sequence>
<name>A0A9P0P4D7_ACAOB</name>
<reference evidence="1" key="1">
    <citation type="submission" date="2022-03" db="EMBL/GenBank/DDBJ databases">
        <authorList>
            <person name="Sayadi A."/>
        </authorList>
    </citation>
    <scope>NUCLEOTIDE SEQUENCE</scope>
</reference>
<dbReference type="PANTHER" id="PTHR46599">
    <property type="entry name" value="PIGGYBAC TRANSPOSABLE ELEMENT-DERIVED PROTEIN 4"/>
    <property type="match status" value="1"/>
</dbReference>
<dbReference type="AlphaFoldDB" id="A0A9P0P4D7"/>
<protein>
    <recommendedName>
        <fullName evidence="3">PiggyBac transposable element-derived protein domain-containing protein</fullName>
    </recommendedName>
</protein>
<organism evidence="1 2">
    <name type="scientific">Acanthoscelides obtectus</name>
    <name type="common">Bean weevil</name>
    <name type="synonym">Bruchus obtectus</name>
    <dbReference type="NCBI Taxonomy" id="200917"/>
    <lineage>
        <taxon>Eukaryota</taxon>
        <taxon>Metazoa</taxon>
        <taxon>Ecdysozoa</taxon>
        <taxon>Arthropoda</taxon>
        <taxon>Hexapoda</taxon>
        <taxon>Insecta</taxon>
        <taxon>Pterygota</taxon>
        <taxon>Neoptera</taxon>
        <taxon>Endopterygota</taxon>
        <taxon>Coleoptera</taxon>
        <taxon>Polyphaga</taxon>
        <taxon>Cucujiformia</taxon>
        <taxon>Chrysomeloidea</taxon>
        <taxon>Chrysomelidae</taxon>
        <taxon>Bruchinae</taxon>
        <taxon>Bruchini</taxon>
        <taxon>Acanthoscelides</taxon>
    </lineage>
</organism>